<dbReference type="KEGG" id="cmos:111437614"/>
<name>A0A6J1EZE8_CUCMO</name>
<dbReference type="PANTHER" id="PTHR33148:SF33">
    <property type="entry name" value="DUF4228 DOMAIN PROTEIN"/>
    <property type="match status" value="1"/>
</dbReference>
<gene>
    <name evidence="2" type="primary">LOC111437614</name>
</gene>
<dbReference type="PANTHER" id="PTHR33148">
    <property type="entry name" value="PLASTID MOVEMENT IMPAIRED PROTEIN-RELATED"/>
    <property type="match status" value="1"/>
</dbReference>
<evidence type="ECO:0000313" key="2">
    <source>
        <dbReference type="RefSeq" id="XP_022931435.1"/>
    </source>
</evidence>
<dbReference type="Pfam" id="PF14009">
    <property type="entry name" value="PADRE"/>
    <property type="match status" value="1"/>
</dbReference>
<organism evidence="1 2">
    <name type="scientific">Cucurbita moschata</name>
    <name type="common">Winter crookneck squash</name>
    <name type="synonym">Cucurbita pepo var. moschata</name>
    <dbReference type="NCBI Taxonomy" id="3662"/>
    <lineage>
        <taxon>Eukaryota</taxon>
        <taxon>Viridiplantae</taxon>
        <taxon>Streptophyta</taxon>
        <taxon>Embryophyta</taxon>
        <taxon>Tracheophyta</taxon>
        <taxon>Spermatophyta</taxon>
        <taxon>Magnoliopsida</taxon>
        <taxon>eudicotyledons</taxon>
        <taxon>Gunneridae</taxon>
        <taxon>Pentapetalae</taxon>
        <taxon>rosids</taxon>
        <taxon>fabids</taxon>
        <taxon>Cucurbitales</taxon>
        <taxon>Cucurbitaceae</taxon>
        <taxon>Cucurbiteae</taxon>
        <taxon>Cucurbita</taxon>
    </lineage>
</organism>
<sequence length="192" mass="20874">MGNCSLKGVAADCEKPIRILTDSGNIINFHGPKQVDQILKNYPPGVYGVFRRPNLSSPLPISELLDAGKSYFLLPLSRAVEKERSDAAEDLRSGSGLEVLPTGGDGIWRVKLVIDTKQLGEILAEEGNTEALIERMRAAAATAAVQSPRREKIGGWKPTWGNWSKFLPIDVGNNNKAQIKDFHSGNGCLYAT</sequence>
<dbReference type="RefSeq" id="XP_022931435.1">
    <property type="nucleotide sequence ID" value="XM_023075667.1"/>
</dbReference>
<dbReference type="GeneID" id="111437614"/>
<dbReference type="AlphaFoldDB" id="A0A6J1EZE8"/>
<reference evidence="2" key="1">
    <citation type="submission" date="2025-08" db="UniProtKB">
        <authorList>
            <consortium name="RefSeq"/>
        </authorList>
    </citation>
    <scope>IDENTIFICATION</scope>
    <source>
        <tissue evidence="2">Young leaves</tissue>
    </source>
</reference>
<evidence type="ECO:0000313" key="1">
    <source>
        <dbReference type="Proteomes" id="UP000504609"/>
    </source>
</evidence>
<dbReference type="Proteomes" id="UP000504609">
    <property type="component" value="Unplaced"/>
</dbReference>
<proteinExistence type="predicted"/>
<keyword evidence="1" id="KW-1185">Reference proteome</keyword>
<protein>
    <submittedName>
        <fullName evidence="2">Uncharacterized protein LOC111437614</fullName>
    </submittedName>
</protein>
<dbReference type="InterPro" id="IPR025322">
    <property type="entry name" value="PADRE_dom"/>
</dbReference>
<accession>A0A6J1EZE8</accession>